<proteinExistence type="predicted"/>
<name>A0A3E1BQ52_RHILT</name>
<reference evidence="1 2" key="1">
    <citation type="submission" date="2017-03" db="EMBL/GenBank/DDBJ databases">
        <title>Genome analysis of Rhizobial strains effectives or ineffectives for nitrogen fixation isolated from bean seeds.</title>
        <authorList>
            <person name="Peralta H."/>
            <person name="Aguilar-Vera A."/>
            <person name="Mora Y."/>
            <person name="Vargas-Lagunas C."/>
            <person name="Girard L."/>
            <person name="Mora J."/>
        </authorList>
    </citation>
    <scope>NUCLEOTIDE SEQUENCE [LARGE SCALE GENOMIC DNA]</scope>
    <source>
        <strain evidence="1 2">CCGM5</strain>
    </source>
</reference>
<organism evidence="1 2">
    <name type="scientific">Rhizobium leguminosarum bv. trifolii</name>
    <dbReference type="NCBI Taxonomy" id="386"/>
    <lineage>
        <taxon>Bacteria</taxon>
        <taxon>Pseudomonadati</taxon>
        <taxon>Pseudomonadota</taxon>
        <taxon>Alphaproteobacteria</taxon>
        <taxon>Hyphomicrobiales</taxon>
        <taxon>Rhizobiaceae</taxon>
        <taxon>Rhizobium/Agrobacterium group</taxon>
        <taxon>Rhizobium</taxon>
    </lineage>
</organism>
<comment type="caution">
    <text evidence="1">The sequence shown here is derived from an EMBL/GenBank/DDBJ whole genome shotgun (WGS) entry which is preliminary data.</text>
</comment>
<gene>
    <name evidence="1" type="ORF">B5K10_09550</name>
</gene>
<sequence>MGLRSYQQRVADWVCACFPPSSVSNRTERSHRFLEESLELAQASGCSEEDAIALVRYVYSRPVGEITQETGGVMVTLAALCNAQDVDLEISADRELSRNWDRIEMIRAKQAAKPSGSALPL</sequence>
<dbReference type="AlphaFoldDB" id="A0A3E1BQ52"/>
<dbReference type="RefSeq" id="WP_116273147.1">
    <property type="nucleotide sequence ID" value="NZ_KZ859521.1"/>
</dbReference>
<evidence type="ECO:0000313" key="2">
    <source>
        <dbReference type="Proteomes" id="UP000256748"/>
    </source>
</evidence>
<evidence type="ECO:0000313" key="1">
    <source>
        <dbReference type="EMBL" id="RFB95801.1"/>
    </source>
</evidence>
<dbReference type="EMBL" id="NAOO01000010">
    <property type="protein sequence ID" value="RFB95801.1"/>
    <property type="molecule type" value="Genomic_DNA"/>
</dbReference>
<accession>A0A3E1BQ52</accession>
<protein>
    <submittedName>
        <fullName evidence="1">Uncharacterized protein</fullName>
    </submittedName>
</protein>
<dbReference type="Proteomes" id="UP000256748">
    <property type="component" value="Unassembled WGS sequence"/>
</dbReference>